<dbReference type="SUPFAM" id="SSF64307">
    <property type="entry name" value="SirA-like"/>
    <property type="match status" value="1"/>
</dbReference>
<dbReference type="InterPro" id="IPR036868">
    <property type="entry name" value="TusA-like_sf"/>
</dbReference>
<dbReference type="OrthoDB" id="9794210at2"/>
<dbReference type="Gene3D" id="3.30.110.40">
    <property type="entry name" value="TusA-like domain"/>
    <property type="match status" value="1"/>
</dbReference>
<evidence type="ECO:0000313" key="2">
    <source>
        <dbReference type="Proteomes" id="UP000053947"/>
    </source>
</evidence>
<evidence type="ECO:0000313" key="1">
    <source>
        <dbReference type="EMBL" id="KTB49297.1"/>
    </source>
</evidence>
<comment type="caution">
    <text evidence="1">The sequence shown here is derived from an EMBL/GenBank/DDBJ whole genome shotgun (WGS) entry which is preliminary data.</text>
</comment>
<dbReference type="AlphaFoldDB" id="A0A0W0GL84"/>
<keyword evidence="2" id="KW-1185">Reference proteome</keyword>
<sequence length="73" mass="8093">METKEYNLVDYVCPLSRIKAAQVLNGLSPGDGARIILGDGESLKSVAQELKVRGIKPEFEKESETRFVLTVVR</sequence>
<organism evidence="1 2">
    <name type="scientific">Dehalogenimonas alkenigignens</name>
    <dbReference type="NCBI Taxonomy" id="1217799"/>
    <lineage>
        <taxon>Bacteria</taxon>
        <taxon>Bacillati</taxon>
        <taxon>Chloroflexota</taxon>
        <taxon>Dehalococcoidia</taxon>
        <taxon>Dehalococcoidales</taxon>
        <taxon>Dehalococcoidaceae</taxon>
        <taxon>Dehalogenimonas</taxon>
    </lineage>
</organism>
<dbReference type="Proteomes" id="UP000053947">
    <property type="component" value="Unassembled WGS sequence"/>
</dbReference>
<gene>
    <name evidence="1" type="ORF">DEALK_02100</name>
</gene>
<reference evidence="1 2" key="1">
    <citation type="submission" date="2015-06" db="EMBL/GenBank/DDBJ databases">
        <title>Genome sequence of the organohalide-respiring Dehalogenimonas alkenigignens type strain (IP3-3T).</title>
        <authorList>
            <person name="Key T.A."/>
            <person name="Richmond D.P."/>
            <person name="Bowman K.S."/>
            <person name="Cho Y.-J."/>
            <person name="Chun J."/>
            <person name="da Costa M.S."/>
            <person name="Rainey F.A."/>
            <person name="Moe W.M."/>
        </authorList>
    </citation>
    <scope>NUCLEOTIDE SEQUENCE [LARGE SCALE GENOMIC DNA]</scope>
    <source>
        <strain evidence="1 2">IP3-3</strain>
    </source>
</reference>
<proteinExistence type="predicted"/>
<evidence type="ECO:0008006" key="3">
    <source>
        <dbReference type="Google" id="ProtNLM"/>
    </source>
</evidence>
<name>A0A0W0GL84_9CHLR</name>
<protein>
    <recommendedName>
        <fullName evidence="3">Redox protein, regulator of disulfide bond formation</fullName>
    </recommendedName>
</protein>
<accession>A0A0W0GL84</accession>
<dbReference type="STRING" id="1217799.DEALK_02100"/>
<dbReference type="RefSeq" id="WP_058437881.1">
    <property type="nucleotide sequence ID" value="NZ_KQ758903.1"/>
</dbReference>
<dbReference type="EMBL" id="LFDV01000001">
    <property type="protein sequence ID" value="KTB49297.1"/>
    <property type="molecule type" value="Genomic_DNA"/>
</dbReference>